<protein>
    <submittedName>
        <fullName evidence="1">Uncharacterized protein</fullName>
    </submittedName>
</protein>
<dbReference type="EMBL" id="CM004390">
    <property type="protein sequence ID" value="KAG8655457.1"/>
    <property type="molecule type" value="Genomic_DNA"/>
</dbReference>
<gene>
    <name evidence="1" type="ORF">MANES_04G043409v8</name>
</gene>
<evidence type="ECO:0000313" key="2">
    <source>
        <dbReference type="Proteomes" id="UP000091857"/>
    </source>
</evidence>
<accession>A0ACB7HRP6</accession>
<dbReference type="Proteomes" id="UP000091857">
    <property type="component" value="Chromosome 4"/>
</dbReference>
<keyword evidence="2" id="KW-1185">Reference proteome</keyword>
<comment type="caution">
    <text evidence="1">The sequence shown here is derived from an EMBL/GenBank/DDBJ whole genome shotgun (WGS) entry which is preliminary data.</text>
</comment>
<evidence type="ECO:0000313" key="1">
    <source>
        <dbReference type="EMBL" id="KAG8655457.1"/>
    </source>
</evidence>
<sequence>MACHKKSLFFGKTSIFHNFSHPSPITFSPLLVSKRHATWHLDFTLYLPFLSQYHNKRSWQAFKLREMLRIALNSLKLDKLITFFTSHLLSPSTTSSHACMFGEINSLLSSTPKLWSMGNQDA</sequence>
<organism evidence="1 2">
    <name type="scientific">Manihot esculenta</name>
    <name type="common">Cassava</name>
    <name type="synonym">Jatropha manihot</name>
    <dbReference type="NCBI Taxonomy" id="3983"/>
    <lineage>
        <taxon>Eukaryota</taxon>
        <taxon>Viridiplantae</taxon>
        <taxon>Streptophyta</taxon>
        <taxon>Embryophyta</taxon>
        <taxon>Tracheophyta</taxon>
        <taxon>Spermatophyta</taxon>
        <taxon>Magnoliopsida</taxon>
        <taxon>eudicotyledons</taxon>
        <taxon>Gunneridae</taxon>
        <taxon>Pentapetalae</taxon>
        <taxon>rosids</taxon>
        <taxon>fabids</taxon>
        <taxon>Malpighiales</taxon>
        <taxon>Euphorbiaceae</taxon>
        <taxon>Crotonoideae</taxon>
        <taxon>Manihoteae</taxon>
        <taxon>Manihot</taxon>
    </lineage>
</organism>
<name>A0ACB7HRP6_MANES</name>
<proteinExistence type="predicted"/>
<reference evidence="2" key="1">
    <citation type="journal article" date="2016" name="Nat. Biotechnol.">
        <title>Sequencing wild and cultivated cassava and related species reveals extensive interspecific hybridization and genetic diversity.</title>
        <authorList>
            <person name="Bredeson J.V."/>
            <person name="Lyons J.B."/>
            <person name="Prochnik S.E."/>
            <person name="Wu G.A."/>
            <person name="Ha C.M."/>
            <person name="Edsinger-Gonzales E."/>
            <person name="Grimwood J."/>
            <person name="Schmutz J."/>
            <person name="Rabbi I.Y."/>
            <person name="Egesi C."/>
            <person name="Nauluvula P."/>
            <person name="Lebot V."/>
            <person name="Ndunguru J."/>
            <person name="Mkamilo G."/>
            <person name="Bart R.S."/>
            <person name="Setter T.L."/>
            <person name="Gleadow R.M."/>
            <person name="Kulakow P."/>
            <person name="Ferguson M.E."/>
            <person name="Rounsley S."/>
            <person name="Rokhsar D.S."/>
        </authorList>
    </citation>
    <scope>NUCLEOTIDE SEQUENCE [LARGE SCALE GENOMIC DNA]</scope>
    <source>
        <strain evidence="2">cv. AM560-2</strain>
    </source>
</reference>